<name>A0A7J9MWE3_GOSSC</name>
<reference evidence="1 2" key="1">
    <citation type="journal article" date="2019" name="Genome Biol. Evol.">
        <title>Insights into the evolution of the New World diploid cottons (Gossypium, subgenus Houzingenia) based on genome sequencing.</title>
        <authorList>
            <person name="Grover C.E."/>
            <person name="Arick M.A. 2nd"/>
            <person name="Thrash A."/>
            <person name="Conover J.L."/>
            <person name="Sanders W.S."/>
            <person name="Peterson D.G."/>
            <person name="Frelichowski J.E."/>
            <person name="Scheffler J.A."/>
            <person name="Scheffler B.E."/>
            <person name="Wendel J.F."/>
        </authorList>
    </citation>
    <scope>NUCLEOTIDE SEQUENCE [LARGE SCALE GENOMIC DNA]</scope>
    <source>
        <strain evidence="1">1</strain>
        <tissue evidence="1">Leaf</tissue>
    </source>
</reference>
<proteinExistence type="predicted"/>
<sequence length="78" mass="8488">MGGFHWHRIPPFCLDLESPLILKSKSSPPLVSTLKTLLLSLHSCLNCKHFAHKTVTVQGALIWTPVVETGSTPPSSPT</sequence>
<evidence type="ECO:0000313" key="1">
    <source>
        <dbReference type="EMBL" id="MBA0875443.1"/>
    </source>
</evidence>
<dbReference type="AlphaFoldDB" id="A0A7J9MWE3"/>
<organism evidence="1 2">
    <name type="scientific">Gossypium schwendimanii</name>
    <name type="common">Cotton</name>
    <dbReference type="NCBI Taxonomy" id="34291"/>
    <lineage>
        <taxon>Eukaryota</taxon>
        <taxon>Viridiplantae</taxon>
        <taxon>Streptophyta</taxon>
        <taxon>Embryophyta</taxon>
        <taxon>Tracheophyta</taxon>
        <taxon>Spermatophyta</taxon>
        <taxon>Magnoliopsida</taxon>
        <taxon>eudicotyledons</taxon>
        <taxon>Gunneridae</taxon>
        <taxon>Pentapetalae</taxon>
        <taxon>rosids</taxon>
        <taxon>malvids</taxon>
        <taxon>Malvales</taxon>
        <taxon>Malvaceae</taxon>
        <taxon>Malvoideae</taxon>
        <taxon>Gossypium</taxon>
    </lineage>
</organism>
<gene>
    <name evidence="1" type="ORF">Goshw_003422</name>
</gene>
<protein>
    <submittedName>
        <fullName evidence="1">Uncharacterized protein</fullName>
    </submittedName>
</protein>
<keyword evidence="2" id="KW-1185">Reference proteome</keyword>
<dbReference type="Proteomes" id="UP000593576">
    <property type="component" value="Unassembled WGS sequence"/>
</dbReference>
<evidence type="ECO:0000313" key="2">
    <source>
        <dbReference type="Proteomes" id="UP000593576"/>
    </source>
</evidence>
<dbReference type="EMBL" id="JABFAF010000053">
    <property type="protein sequence ID" value="MBA0875443.1"/>
    <property type="molecule type" value="Genomic_DNA"/>
</dbReference>
<accession>A0A7J9MWE3</accession>
<comment type="caution">
    <text evidence="1">The sequence shown here is derived from an EMBL/GenBank/DDBJ whole genome shotgun (WGS) entry which is preliminary data.</text>
</comment>